<evidence type="ECO:0000313" key="1">
    <source>
        <dbReference type="EMBL" id="GMH05008.1"/>
    </source>
</evidence>
<dbReference type="Proteomes" id="UP001279734">
    <property type="component" value="Unassembled WGS sequence"/>
</dbReference>
<protein>
    <submittedName>
        <fullName evidence="1">Uncharacterized protein</fullName>
    </submittedName>
</protein>
<sequence>MEESRVCWFMGTITGISELLIGSRAQWDAEQSKGETASLIARRSSGKRSYIKYVTLDEFSLQLVLQRQPDIYPGLGKGYRMVFVIKLRISDGFPWVFRKVLRDIGDAM</sequence>
<evidence type="ECO:0000313" key="2">
    <source>
        <dbReference type="Proteomes" id="UP001279734"/>
    </source>
</evidence>
<organism evidence="1 2">
    <name type="scientific">Nepenthes gracilis</name>
    <name type="common">Slender pitcher plant</name>
    <dbReference type="NCBI Taxonomy" id="150966"/>
    <lineage>
        <taxon>Eukaryota</taxon>
        <taxon>Viridiplantae</taxon>
        <taxon>Streptophyta</taxon>
        <taxon>Embryophyta</taxon>
        <taxon>Tracheophyta</taxon>
        <taxon>Spermatophyta</taxon>
        <taxon>Magnoliopsida</taxon>
        <taxon>eudicotyledons</taxon>
        <taxon>Gunneridae</taxon>
        <taxon>Pentapetalae</taxon>
        <taxon>Caryophyllales</taxon>
        <taxon>Nepenthaceae</taxon>
        <taxon>Nepenthes</taxon>
    </lineage>
</organism>
<dbReference type="EMBL" id="BSYO01000005">
    <property type="protein sequence ID" value="GMH05008.1"/>
    <property type="molecule type" value="Genomic_DNA"/>
</dbReference>
<reference evidence="1" key="1">
    <citation type="submission" date="2023-05" db="EMBL/GenBank/DDBJ databases">
        <title>Nepenthes gracilis genome sequencing.</title>
        <authorList>
            <person name="Fukushima K."/>
        </authorList>
    </citation>
    <scope>NUCLEOTIDE SEQUENCE</scope>
    <source>
        <strain evidence="1">SING2019-196</strain>
    </source>
</reference>
<name>A0AAD3XHR4_NEPGR</name>
<proteinExistence type="predicted"/>
<dbReference type="AlphaFoldDB" id="A0AAD3XHR4"/>
<gene>
    <name evidence="1" type="ORF">Nepgr_006848</name>
</gene>
<keyword evidence="2" id="KW-1185">Reference proteome</keyword>
<comment type="caution">
    <text evidence="1">The sequence shown here is derived from an EMBL/GenBank/DDBJ whole genome shotgun (WGS) entry which is preliminary data.</text>
</comment>
<accession>A0AAD3XHR4</accession>